<dbReference type="HOGENOM" id="CLU_019611_2_0_1"/>
<dbReference type="InterPro" id="IPR036869">
    <property type="entry name" value="J_dom_sf"/>
</dbReference>
<organism evidence="7 8">
    <name type="scientific">Ciona intestinalis</name>
    <name type="common">Transparent sea squirt</name>
    <name type="synonym">Ascidia intestinalis</name>
    <dbReference type="NCBI Taxonomy" id="7719"/>
    <lineage>
        <taxon>Eukaryota</taxon>
        <taxon>Metazoa</taxon>
        <taxon>Chordata</taxon>
        <taxon>Tunicata</taxon>
        <taxon>Ascidiacea</taxon>
        <taxon>Phlebobranchia</taxon>
        <taxon>Cionidae</taxon>
        <taxon>Ciona</taxon>
    </lineage>
</organism>
<dbReference type="GO" id="GO:0005739">
    <property type="term" value="C:mitochondrion"/>
    <property type="evidence" value="ECO:0007669"/>
    <property type="project" value="GOC"/>
</dbReference>
<dbReference type="InterPro" id="IPR024586">
    <property type="entry name" value="DnaJ-like_C11_C"/>
</dbReference>
<dbReference type="PANTHER" id="PTHR44157">
    <property type="entry name" value="DNAJ HOMOLOG SUBFAMILY C MEMBER 11"/>
    <property type="match status" value="1"/>
</dbReference>
<dbReference type="Gene3D" id="1.10.287.110">
    <property type="entry name" value="DnaJ domain"/>
    <property type="match status" value="1"/>
</dbReference>
<keyword evidence="2 5" id="KW-0472">Membrane</keyword>
<dbReference type="InParanoid" id="F6SZQ5"/>
<feature type="region of interest" description="Disordered" evidence="4">
    <location>
        <begin position="416"/>
        <end position="436"/>
    </location>
</feature>
<reference evidence="8" key="1">
    <citation type="journal article" date="2002" name="Science">
        <title>The draft genome of Ciona intestinalis: insights into chordate and vertebrate origins.</title>
        <authorList>
            <person name="Dehal P."/>
            <person name="Satou Y."/>
            <person name="Campbell R.K."/>
            <person name="Chapman J."/>
            <person name="Degnan B."/>
            <person name="De Tomaso A."/>
            <person name="Davidson B."/>
            <person name="Di Gregorio A."/>
            <person name="Gelpke M."/>
            <person name="Goodstein D.M."/>
            <person name="Harafuji N."/>
            <person name="Hastings K.E."/>
            <person name="Ho I."/>
            <person name="Hotta K."/>
            <person name="Huang W."/>
            <person name="Kawashima T."/>
            <person name="Lemaire P."/>
            <person name="Martinez D."/>
            <person name="Meinertzhagen I.A."/>
            <person name="Necula S."/>
            <person name="Nonaka M."/>
            <person name="Putnam N."/>
            <person name="Rash S."/>
            <person name="Saiga H."/>
            <person name="Satake M."/>
            <person name="Terry A."/>
            <person name="Yamada L."/>
            <person name="Wang H.G."/>
            <person name="Awazu S."/>
            <person name="Azumi K."/>
            <person name="Boore J."/>
            <person name="Branno M."/>
            <person name="Chin-Bow S."/>
            <person name="DeSantis R."/>
            <person name="Doyle S."/>
            <person name="Francino P."/>
            <person name="Keys D.N."/>
            <person name="Haga S."/>
            <person name="Hayashi H."/>
            <person name="Hino K."/>
            <person name="Imai K.S."/>
            <person name="Inaba K."/>
            <person name="Kano S."/>
            <person name="Kobayashi K."/>
            <person name="Kobayashi M."/>
            <person name="Lee B.I."/>
            <person name="Makabe K.W."/>
            <person name="Manohar C."/>
            <person name="Matassi G."/>
            <person name="Medina M."/>
            <person name="Mochizuki Y."/>
            <person name="Mount S."/>
            <person name="Morishita T."/>
            <person name="Miura S."/>
            <person name="Nakayama A."/>
            <person name="Nishizaka S."/>
            <person name="Nomoto H."/>
            <person name="Ohta F."/>
            <person name="Oishi K."/>
            <person name="Rigoutsos I."/>
            <person name="Sano M."/>
            <person name="Sasaki A."/>
            <person name="Sasakura Y."/>
            <person name="Shoguchi E."/>
            <person name="Shin-i T."/>
            <person name="Spagnuolo A."/>
            <person name="Stainier D."/>
            <person name="Suzuki M.M."/>
            <person name="Tassy O."/>
            <person name="Takatori N."/>
            <person name="Tokuoka M."/>
            <person name="Yagi K."/>
            <person name="Yoshizaki F."/>
            <person name="Wada S."/>
            <person name="Zhang C."/>
            <person name="Hyatt P.D."/>
            <person name="Larimer F."/>
            <person name="Detter C."/>
            <person name="Doggett N."/>
            <person name="Glavina T."/>
            <person name="Hawkins T."/>
            <person name="Richardson P."/>
            <person name="Lucas S."/>
            <person name="Kohara Y."/>
            <person name="Levine M."/>
            <person name="Satoh N."/>
            <person name="Rokhsar D.S."/>
        </authorList>
    </citation>
    <scope>NUCLEOTIDE SEQUENCE [LARGE SCALE GENOMIC DNA]</scope>
</reference>
<feature type="domain" description="J" evidence="6">
    <location>
        <begin position="16"/>
        <end position="81"/>
    </location>
</feature>
<reference evidence="7" key="2">
    <citation type="journal article" date="2008" name="Genome Biol.">
        <title>Improved genome assembly and evidence-based global gene model set for the chordate Ciona intestinalis: new insight into intron and operon populations.</title>
        <authorList>
            <person name="Satou Y."/>
            <person name="Mineta K."/>
            <person name="Ogasawara M."/>
            <person name="Sasakura Y."/>
            <person name="Shoguchi E."/>
            <person name="Ueno K."/>
            <person name="Yamada L."/>
            <person name="Matsumoto J."/>
            <person name="Wasserscheid J."/>
            <person name="Dewar K."/>
            <person name="Wiley G.B."/>
            <person name="Macmil S.L."/>
            <person name="Roe B.A."/>
            <person name="Zeller R.W."/>
            <person name="Hastings K.E."/>
            <person name="Lemaire P."/>
            <person name="Lindquist E."/>
            <person name="Endo T."/>
            <person name="Hotta K."/>
            <person name="Inaba K."/>
        </authorList>
    </citation>
    <scope>NUCLEOTIDE SEQUENCE [LARGE SCALE GENOMIC DNA]</scope>
    <source>
        <strain evidence="7">wild type</strain>
    </source>
</reference>
<reference evidence="7" key="3">
    <citation type="submission" date="2025-08" db="UniProtKB">
        <authorList>
            <consortium name="Ensembl"/>
        </authorList>
    </citation>
    <scope>IDENTIFICATION</scope>
</reference>
<evidence type="ECO:0000259" key="6">
    <source>
        <dbReference type="PROSITE" id="PS50076"/>
    </source>
</evidence>
<dbReference type="CDD" id="cd06257">
    <property type="entry name" value="DnaJ"/>
    <property type="match status" value="1"/>
</dbReference>
<dbReference type="OMA" id="QLDKHTM"/>
<dbReference type="GeneTree" id="ENSGT00860000133842"/>
<dbReference type="AlphaFoldDB" id="F6SZQ5"/>
<keyword evidence="8" id="KW-1185">Reference proteome</keyword>
<dbReference type="InterPro" id="IPR052243">
    <property type="entry name" value="Mito_inner_membrane_organizer"/>
</dbReference>
<dbReference type="PROSITE" id="PS00636">
    <property type="entry name" value="DNAJ_1"/>
    <property type="match status" value="1"/>
</dbReference>
<dbReference type="GO" id="GO:0016020">
    <property type="term" value="C:membrane"/>
    <property type="evidence" value="ECO:0007669"/>
    <property type="project" value="UniProtKB-SubCell"/>
</dbReference>
<dbReference type="Ensembl" id="ENSCINT00000017866.3">
    <property type="protein sequence ID" value="ENSCINP00000017866.3"/>
    <property type="gene ID" value="ENSCING00000008775.3"/>
</dbReference>
<dbReference type="STRING" id="7719.ENSCINP00000017866"/>
<sequence>MDLPSSGLEELVDNEDFYSLLNASRQASQEDLKSSYRRLCMVYHPDKQSNNREASDIFIRIQEAFNVLSDPTRRHIYDVYGKSGLDADWQLMERRKSPQEMQEEYERIQRIRAQQRLEERTHPEGSFSMSINASSLFDDNQFDQDEYYDDQITLPDITSMSITQSIQAPLSLSHTATLTGNLQSTNGNGHGNLNVSLRKTMSSKMWGEFIVGANDSNSFNLALKGYRSMGGGVIFTTLYCVFRYFNCNYLPGANFTLGRVLGENLYGSLNLATGSNSHFSTTVVHETMAMRFSAKLQLGIPHSFGMISAKYKMPDRTSSVKVALEAGTFGAIVEYGAEHQMSHNSIVSAHVRIGVPIGVTLKLRLNRFTQTYLIPITLSEEVNPVAAFYGTVAPLLIYAGVHFLIIRPYRRKEKERLSEENEESLVNETKKKKEEAESTIQMMKESTERKIDAEERRMGLVITEAWYGRFVSEDSSKVPKLIDVAIPLQNLVENSKLQLPADITKSGLPGFYDPCPGSDKKLKISYKFRGGLHSVVFDDKEAVRIPLRSHSVTNETSD</sequence>
<name>F6SZQ5_CIOIN</name>
<dbReference type="SMART" id="SM00271">
    <property type="entry name" value="DnaJ"/>
    <property type="match status" value="1"/>
</dbReference>
<dbReference type="PROSITE" id="PS50076">
    <property type="entry name" value="DNAJ_2"/>
    <property type="match status" value="1"/>
</dbReference>
<dbReference type="InterPro" id="IPR001623">
    <property type="entry name" value="DnaJ_domain"/>
</dbReference>
<dbReference type="EMBL" id="EAAA01002033">
    <property type="status" value="NOT_ANNOTATED_CDS"/>
    <property type="molecule type" value="Genomic_DNA"/>
</dbReference>
<keyword evidence="5" id="KW-0812">Transmembrane</keyword>
<dbReference type="SUPFAM" id="SSF46565">
    <property type="entry name" value="Chaperone J-domain"/>
    <property type="match status" value="1"/>
</dbReference>
<dbReference type="InterPro" id="IPR055225">
    <property type="entry name" value="DNAJC11-like_beta-barrel"/>
</dbReference>
<reference evidence="7" key="4">
    <citation type="submission" date="2025-09" db="UniProtKB">
        <authorList>
            <consortium name="Ensembl"/>
        </authorList>
    </citation>
    <scope>IDENTIFICATION</scope>
</reference>
<dbReference type="Pfam" id="PF11875">
    <property type="entry name" value="DnaJ-like_C11_C"/>
    <property type="match status" value="1"/>
</dbReference>
<evidence type="ECO:0000256" key="5">
    <source>
        <dbReference type="SAM" id="Phobius"/>
    </source>
</evidence>
<dbReference type="Pfam" id="PF00226">
    <property type="entry name" value="DnaJ"/>
    <property type="match status" value="1"/>
</dbReference>
<dbReference type="Proteomes" id="UP000008144">
    <property type="component" value="Chromosome 4"/>
</dbReference>
<dbReference type="InterPro" id="IPR018253">
    <property type="entry name" value="DnaJ_domain_CS"/>
</dbReference>
<evidence type="ECO:0000256" key="3">
    <source>
        <dbReference type="ARBA" id="ARBA00023186"/>
    </source>
</evidence>
<evidence type="ECO:0000256" key="4">
    <source>
        <dbReference type="SAM" id="MobiDB-lite"/>
    </source>
</evidence>
<keyword evidence="5" id="KW-1133">Transmembrane helix</keyword>
<keyword evidence="3" id="KW-0143">Chaperone</keyword>
<dbReference type="PRINTS" id="PR00625">
    <property type="entry name" value="JDOMAIN"/>
</dbReference>
<dbReference type="FunCoup" id="F6SZQ5">
    <property type="interactions" value="808"/>
</dbReference>
<dbReference type="Pfam" id="PF22774">
    <property type="entry name" value="DNAJC11_beta-barrel"/>
    <property type="match status" value="1"/>
</dbReference>
<dbReference type="PANTHER" id="PTHR44157:SF1">
    <property type="entry name" value="DNAJ HOMOLOG SUBFAMILY C MEMBER 11"/>
    <property type="match status" value="1"/>
</dbReference>
<evidence type="ECO:0000313" key="8">
    <source>
        <dbReference type="Proteomes" id="UP000008144"/>
    </source>
</evidence>
<evidence type="ECO:0000256" key="2">
    <source>
        <dbReference type="ARBA" id="ARBA00023136"/>
    </source>
</evidence>
<feature type="transmembrane region" description="Helical" evidence="5">
    <location>
        <begin position="386"/>
        <end position="406"/>
    </location>
</feature>
<evidence type="ECO:0000256" key="1">
    <source>
        <dbReference type="ARBA" id="ARBA00004370"/>
    </source>
</evidence>
<comment type="subcellular location">
    <subcellularLocation>
        <location evidence="1">Membrane</location>
    </subcellularLocation>
</comment>
<protein>
    <recommendedName>
        <fullName evidence="6">J domain-containing protein</fullName>
    </recommendedName>
</protein>
<evidence type="ECO:0000313" key="7">
    <source>
        <dbReference type="Ensembl" id="ENSCINP00000017866.3"/>
    </source>
</evidence>
<dbReference type="GO" id="GO:0042407">
    <property type="term" value="P:cristae formation"/>
    <property type="evidence" value="ECO:0000318"/>
    <property type="project" value="GO_Central"/>
</dbReference>
<accession>F6SZQ5</accession>
<proteinExistence type="predicted"/>